<dbReference type="eggNOG" id="COG0073">
    <property type="taxonomic scope" value="Bacteria"/>
</dbReference>
<dbReference type="Gene3D" id="3.50.40.10">
    <property type="entry name" value="Phenylalanyl-trna Synthetase, Chain B, domain 3"/>
    <property type="match status" value="1"/>
</dbReference>
<dbReference type="NCBIfam" id="NF001882">
    <property type="entry name" value="PRK00629.5-4"/>
    <property type="match status" value="1"/>
</dbReference>
<dbReference type="EC" id="6.1.1.20" evidence="2"/>
<dbReference type="OrthoDB" id="9805455at2"/>
<dbReference type="GO" id="GO:0005737">
    <property type="term" value="C:cytoplasm"/>
    <property type="evidence" value="ECO:0007669"/>
    <property type="project" value="UniProtKB-ARBA"/>
</dbReference>
<evidence type="ECO:0000313" key="16">
    <source>
        <dbReference type="Proteomes" id="UP000019229"/>
    </source>
</evidence>
<evidence type="ECO:0000256" key="11">
    <source>
        <dbReference type="ARBA" id="ARBA00023146"/>
    </source>
</evidence>
<dbReference type="Gene3D" id="3.30.56.10">
    <property type="match status" value="2"/>
</dbReference>
<dbReference type="InterPro" id="IPR005147">
    <property type="entry name" value="tRNA_synthase_B5-dom"/>
</dbReference>
<dbReference type="Proteomes" id="UP000019229">
    <property type="component" value="Chromosome"/>
</dbReference>
<keyword evidence="11" id="KW-0030">Aminoacyl-tRNA synthetase</keyword>
<protein>
    <recommendedName>
        <fullName evidence="2">phenylalanine--tRNA ligase</fullName>
        <ecNumber evidence="2">6.1.1.20</ecNumber>
    </recommendedName>
</protein>
<dbReference type="InterPro" id="IPR002547">
    <property type="entry name" value="tRNA-bd_dom"/>
</dbReference>
<dbReference type="InterPro" id="IPR012340">
    <property type="entry name" value="NA-bd_OB-fold"/>
</dbReference>
<dbReference type="SUPFAM" id="SSF56037">
    <property type="entry name" value="PheT/TilS domain"/>
    <property type="match status" value="1"/>
</dbReference>
<keyword evidence="16" id="KW-1185">Reference proteome</keyword>
<dbReference type="eggNOG" id="COG0072">
    <property type="taxonomic scope" value="Bacteria"/>
</dbReference>
<evidence type="ECO:0000256" key="1">
    <source>
        <dbReference type="ARBA" id="ARBA00001946"/>
    </source>
</evidence>
<dbReference type="STRING" id="743966.MYB_00315"/>
<gene>
    <name evidence="15" type="primary">pheT</name>
    <name evidence="15" type="ORF">MYB_00315</name>
</gene>
<dbReference type="Pfam" id="PF03484">
    <property type="entry name" value="B5"/>
    <property type="match status" value="1"/>
</dbReference>
<comment type="cofactor">
    <cofactor evidence="1">
        <name>Mg(2+)</name>
        <dbReference type="ChEBI" id="CHEBI:18420"/>
    </cofactor>
</comment>
<dbReference type="SUPFAM" id="SSF55681">
    <property type="entry name" value="Class II aaRS and biotin synthetases"/>
    <property type="match status" value="1"/>
</dbReference>
<dbReference type="RefSeq" id="WP_022934874.1">
    <property type="nucleotide sequence ID" value="NZ_CP007154.1"/>
</dbReference>
<keyword evidence="7" id="KW-0067">ATP-binding</keyword>
<dbReference type="InterPro" id="IPR005146">
    <property type="entry name" value="B3/B4_tRNA-bd"/>
</dbReference>
<dbReference type="GO" id="GO:0000287">
    <property type="term" value="F:magnesium ion binding"/>
    <property type="evidence" value="ECO:0007669"/>
    <property type="project" value="InterPro"/>
</dbReference>
<keyword evidence="9 12" id="KW-0694">RNA-binding</keyword>
<dbReference type="GO" id="GO:0000049">
    <property type="term" value="F:tRNA binding"/>
    <property type="evidence" value="ECO:0007669"/>
    <property type="project" value="UniProtKB-UniRule"/>
</dbReference>
<dbReference type="CDD" id="cd02796">
    <property type="entry name" value="tRNA_bind_bactPheRS"/>
    <property type="match status" value="1"/>
</dbReference>
<dbReference type="PANTHER" id="PTHR10947:SF3">
    <property type="entry name" value="LEUCINE-RICH REPEAT-CONTAINING PROTEIN 47"/>
    <property type="match status" value="1"/>
</dbReference>
<dbReference type="PATRIC" id="fig|743966.3.peg.62"/>
<feature type="domain" description="TRNA-binding" evidence="13">
    <location>
        <begin position="39"/>
        <end position="144"/>
    </location>
</feature>
<dbReference type="InterPro" id="IPR045864">
    <property type="entry name" value="aa-tRNA-synth_II/BPL/LPL"/>
</dbReference>
<dbReference type="EMBL" id="CP007154">
    <property type="protein sequence ID" value="AHH45074.1"/>
    <property type="molecule type" value="Genomic_DNA"/>
</dbReference>
<evidence type="ECO:0000256" key="8">
    <source>
        <dbReference type="ARBA" id="ARBA00022842"/>
    </source>
</evidence>
<dbReference type="InterPro" id="IPR041616">
    <property type="entry name" value="PheRS_beta_core"/>
</dbReference>
<dbReference type="PROSITE" id="PS50886">
    <property type="entry name" value="TRBD"/>
    <property type="match status" value="1"/>
</dbReference>
<sequence>MIFSLVRLKKIANLSSFSNEEIISAINNLGFEVESTSFLNEIQGIKFGKVHSVEKNPNADNLFVCEIEFYDKQRVIQTRATNVKVGDYVMAFVPGSTNGKVVFDAKKMQGIVSEGMLVSLSELGFDPNILTPEQDGIFTFGPVDLFEDPLKIFELNDILIDVKILSNRADANSYLIMAKELAAYFNTTILSLNSKSATFESKINLISNEFAHLQGLEVKGDYKIQLVDQFLLLKSGFSIHNNPHDLVNLVLIYTGQPCQIYSTNQIHHSIEAKLVETKLETSKENAKLLALETNSTLLNFVGQESNSLKNIDSLLFLLPIFDSQLIRNNIRKLKINSLASQQASKGINLGTTALAFEFLTSYLSDFSKPINFKNNFKNSAIAFSIEKIEKFIGQKLDALKIQKTLKALEKLDFEIAQGFFVAPFYRYDIEFFADFCEDFMRFYGYKNLTNSLPAQKPLLVQEPNDLKSKLVAQGFSEISTFVLVSEQENVFNPFELTTNKLQTFVSNEFTEIRYSQAISLSKIASYHLKRKMSLFNFFEIGSIAGEQKSLIFASSNLNFFDLKSKLLSLFGLKFEFKRANKHLHFGKSAFIYLEDSLVGWIGEPHPKYKLANITYCEINLSVLKNLRPSVVKFSDYSNQSLITRDITLSLEPNESIEKYLKKINEIPNIFSVSIKDKVVINDKTKVTLHIICENEDAITLDSIFAEK</sequence>
<dbReference type="InterPro" id="IPR033714">
    <property type="entry name" value="tRNA_bind_bactPheRS"/>
</dbReference>
<dbReference type="Pfam" id="PF03483">
    <property type="entry name" value="B3_4"/>
    <property type="match status" value="1"/>
</dbReference>
<dbReference type="KEGG" id="mbc:MYB_00315"/>
<evidence type="ECO:0000259" key="13">
    <source>
        <dbReference type="PROSITE" id="PS50886"/>
    </source>
</evidence>
<organism evidence="15 16">
    <name type="scientific">Mesomycoplasma bovoculi M165/69</name>
    <dbReference type="NCBI Taxonomy" id="743966"/>
    <lineage>
        <taxon>Bacteria</taxon>
        <taxon>Bacillati</taxon>
        <taxon>Mycoplasmatota</taxon>
        <taxon>Mycoplasmoidales</taxon>
        <taxon>Metamycoplasmataceae</taxon>
        <taxon>Mesomycoplasma</taxon>
    </lineage>
</organism>
<dbReference type="Pfam" id="PF01588">
    <property type="entry name" value="tRNA_bind"/>
    <property type="match status" value="1"/>
</dbReference>
<keyword evidence="6" id="KW-0547">Nucleotide-binding</keyword>
<dbReference type="Gene3D" id="3.30.930.10">
    <property type="entry name" value="Bira Bifunctional Protein, Domain 2"/>
    <property type="match status" value="1"/>
</dbReference>
<evidence type="ECO:0000256" key="4">
    <source>
        <dbReference type="ARBA" id="ARBA00022598"/>
    </source>
</evidence>
<evidence type="ECO:0000256" key="10">
    <source>
        <dbReference type="ARBA" id="ARBA00022917"/>
    </source>
</evidence>
<dbReference type="InterPro" id="IPR009061">
    <property type="entry name" value="DNA-bd_dom_put_sf"/>
</dbReference>
<dbReference type="SUPFAM" id="SSF46955">
    <property type="entry name" value="Putative DNA-binding domain"/>
    <property type="match status" value="1"/>
</dbReference>
<evidence type="ECO:0000313" key="15">
    <source>
        <dbReference type="EMBL" id="AHH45074.1"/>
    </source>
</evidence>
<evidence type="ECO:0000256" key="9">
    <source>
        <dbReference type="ARBA" id="ARBA00022884"/>
    </source>
</evidence>
<dbReference type="InterPro" id="IPR045060">
    <property type="entry name" value="Phe-tRNA-ligase_IIc_bsu"/>
</dbReference>
<evidence type="ECO:0000256" key="7">
    <source>
        <dbReference type="ARBA" id="ARBA00022840"/>
    </source>
</evidence>
<evidence type="ECO:0000256" key="5">
    <source>
        <dbReference type="ARBA" id="ARBA00022723"/>
    </source>
</evidence>
<reference evidence="15 16" key="1">
    <citation type="journal article" date="2014" name="Genome Announc.">
        <title>Complete Genome Sequence of Mycoplasma bovoculi Strain M165/69T (ATCC 29104).</title>
        <authorList>
            <person name="Calcutt M.J."/>
            <person name="Foecking M.F."/>
        </authorList>
    </citation>
    <scope>NUCLEOTIDE SEQUENCE [LARGE SCALE GENOMIC DNA]</scope>
    <source>
        <strain evidence="15">M165/69</strain>
    </source>
</reference>
<evidence type="ECO:0000256" key="12">
    <source>
        <dbReference type="PROSITE-ProRule" id="PRU00209"/>
    </source>
</evidence>
<evidence type="ECO:0000256" key="6">
    <source>
        <dbReference type="ARBA" id="ARBA00022741"/>
    </source>
</evidence>
<keyword evidence="4 15" id="KW-0436">Ligase</keyword>
<evidence type="ECO:0000259" key="14">
    <source>
        <dbReference type="PROSITE" id="PS51483"/>
    </source>
</evidence>
<dbReference type="HOGENOM" id="CLU_016891_2_0_14"/>
<name>W5US70_9BACT</name>
<keyword evidence="5" id="KW-0479">Metal-binding</keyword>
<keyword evidence="3 12" id="KW-0820">tRNA-binding</keyword>
<feature type="domain" description="B5" evidence="14">
    <location>
        <begin position="376"/>
        <end position="450"/>
    </location>
</feature>
<keyword evidence="10" id="KW-0648">Protein biosynthesis</keyword>
<dbReference type="PANTHER" id="PTHR10947">
    <property type="entry name" value="PHENYLALANYL-TRNA SYNTHETASE BETA CHAIN AND LEUCINE-RICH REPEAT-CONTAINING PROTEIN 47"/>
    <property type="match status" value="1"/>
</dbReference>
<keyword evidence="8" id="KW-0460">Magnesium</keyword>
<dbReference type="AlphaFoldDB" id="W5US70"/>
<dbReference type="GO" id="GO:0004826">
    <property type="term" value="F:phenylalanine-tRNA ligase activity"/>
    <property type="evidence" value="ECO:0007669"/>
    <property type="project" value="UniProtKB-EC"/>
</dbReference>
<dbReference type="SUPFAM" id="SSF50249">
    <property type="entry name" value="Nucleic acid-binding proteins"/>
    <property type="match status" value="1"/>
</dbReference>
<dbReference type="Gene3D" id="2.40.50.140">
    <property type="entry name" value="Nucleic acid-binding proteins"/>
    <property type="match status" value="1"/>
</dbReference>
<evidence type="ECO:0000256" key="2">
    <source>
        <dbReference type="ARBA" id="ARBA00012814"/>
    </source>
</evidence>
<proteinExistence type="predicted"/>
<dbReference type="Pfam" id="PF17759">
    <property type="entry name" value="tRNA_synthFbeta"/>
    <property type="match status" value="1"/>
</dbReference>
<dbReference type="InterPro" id="IPR020825">
    <property type="entry name" value="Phe-tRNA_synthase-like_B3/B4"/>
</dbReference>
<dbReference type="PROSITE" id="PS51483">
    <property type="entry name" value="B5"/>
    <property type="match status" value="1"/>
</dbReference>
<dbReference type="SMART" id="SM00874">
    <property type="entry name" value="B5"/>
    <property type="match status" value="1"/>
</dbReference>
<accession>W5US70</accession>
<dbReference type="GO" id="GO:0005524">
    <property type="term" value="F:ATP binding"/>
    <property type="evidence" value="ECO:0007669"/>
    <property type="project" value="UniProtKB-KW"/>
</dbReference>
<dbReference type="GO" id="GO:0006432">
    <property type="term" value="P:phenylalanyl-tRNA aminoacylation"/>
    <property type="evidence" value="ECO:0007669"/>
    <property type="project" value="InterPro"/>
</dbReference>
<evidence type="ECO:0000256" key="3">
    <source>
        <dbReference type="ARBA" id="ARBA00022555"/>
    </source>
</evidence>